<feature type="domain" description="IclR-ED" evidence="5">
    <location>
        <begin position="76"/>
        <end position="259"/>
    </location>
</feature>
<accession>A0A1H5RIX8</accession>
<evidence type="ECO:0000259" key="4">
    <source>
        <dbReference type="PROSITE" id="PS51077"/>
    </source>
</evidence>
<proteinExistence type="predicted"/>
<dbReference type="EMBL" id="FNUJ01000020">
    <property type="protein sequence ID" value="SEF38306.1"/>
    <property type="molecule type" value="Genomic_DNA"/>
</dbReference>
<dbReference type="SMART" id="SM00346">
    <property type="entry name" value="HTH_ICLR"/>
    <property type="match status" value="1"/>
</dbReference>
<dbReference type="InterPro" id="IPR036390">
    <property type="entry name" value="WH_DNA-bd_sf"/>
</dbReference>
<evidence type="ECO:0000256" key="3">
    <source>
        <dbReference type="ARBA" id="ARBA00023163"/>
    </source>
</evidence>
<keyword evidence="7" id="KW-1185">Reference proteome</keyword>
<dbReference type="PROSITE" id="PS51077">
    <property type="entry name" value="HTH_ICLR"/>
    <property type="match status" value="1"/>
</dbReference>
<dbReference type="STRING" id="218821.SAMN05421837_12030"/>
<dbReference type="InterPro" id="IPR050707">
    <property type="entry name" value="HTH_MetabolicPath_Reg"/>
</dbReference>
<keyword evidence="1" id="KW-0805">Transcription regulation</keyword>
<dbReference type="InterPro" id="IPR014757">
    <property type="entry name" value="Tscrpt_reg_IclR_C"/>
</dbReference>
<dbReference type="SUPFAM" id="SSF55781">
    <property type="entry name" value="GAF domain-like"/>
    <property type="match status" value="1"/>
</dbReference>
<dbReference type="InterPro" id="IPR029016">
    <property type="entry name" value="GAF-like_dom_sf"/>
</dbReference>
<dbReference type="PANTHER" id="PTHR30136:SF24">
    <property type="entry name" value="HTH-TYPE TRANSCRIPTIONAL REPRESSOR ALLR"/>
    <property type="match status" value="1"/>
</dbReference>
<dbReference type="Proteomes" id="UP000198878">
    <property type="component" value="Unassembled WGS sequence"/>
</dbReference>
<evidence type="ECO:0000313" key="7">
    <source>
        <dbReference type="Proteomes" id="UP000198878"/>
    </source>
</evidence>
<dbReference type="AlphaFoldDB" id="A0A1H5RIX8"/>
<name>A0A1H5RIX8_9PSEU</name>
<protein>
    <submittedName>
        <fullName evidence="6">Transcriptional regulator, IclR family</fullName>
    </submittedName>
</protein>
<feature type="domain" description="HTH iclR-type" evidence="4">
    <location>
        <begin position="16"/>
        <end position="75"/>
    </location>
</feature>
<dbReference type="Pfam" id="PF01614">
    <property type="entry name" value="IclR_C"/>
    <property type="match status" value="1"/>
</dbReference>
<reference evidence="7" key="1">
    <citation type="submission" date="2016-10" db="EMBL/GenBank/DDBJ databases">
        <authorList>
            <person name="Varghese N."/>
            <person name="Submissions S."/>
        </authorList>
    </citation>
    <scope>NUCLEOTIDE SEQUENCE [LARGE SCALE GENOMIC DNA]</scope>
    <source>
        <strain evidence="7">DSM 44654</strain>
    </source>
</reference>
<dbReference type="Pfam" id="PF09339">
    <property type="entry name" value="HTH_IclR"/>
    <property type="match status" value="1"/>
</dbReference>
<dbReference type="SUPFAM" id="SSF46785">
    <property type="entry name" value="Winged helix' DNA-binding domain"/>
    <property type="match status" value="1"/>
</dbReference>
<dbReference type="CDD" id="cd00090">
    <property type="entry name" value="HTH_ARSR"/>
    <property type="match status" value="1"/>
</dbReference>
<dbReference type="GO" id="GO:0045892">
    <property type="term" value="P:negative regulation of DNA-templated transcription"/>
    <property type="evidence" value="ECO:0007669"/>
    <property type="project" value="TreeGrafter"/>
</dbReference>
<keyword evidence="2" id="KW-0238">DNA-binding</keyword>
<dbReference type="Gene3D" id="1.10.10.10">
    <property type="entry name" value="Winged helix-like DNA-binding domain superfamily/Winged helix DNA-binding domain"/>
    <property type="match status" value="1"/>
</dbReference>
<dbReference type="GO" id="GO:0003700">
    <property type="term" value="F:DNA-binding transcription factor activity"/>
    <property type="evidence" value="ECO:0007669"/>
    <property type="project" value="TreeGrafter"/>
</dbReference>
<dbReference type="GO" id="GO:0003677">
    <property type="term" value="F:DNA binding"/>
    <property type="evidence" value="ECO:0007669"/>
    <property type="project" value="UniProtKB-KW"/>
</dbReference>
<dbReference type="InterPro" id="IPR005471">
    <property type="entry name" value="Tscrpt_reg_IclR_N"/>
</dbReference>
<dbReference type="InterPro" id="IPR011991">
    <property type="entry name" value="ArsR-like_HTH"/>
</dbReference>
<gene>
    <name evidence="6" type="ORF">SAMN05421837_12030</name>
</gene>
<organism evidence="6 7">
    <name type="scientific">Amycolatopsis pretoriensis</name>
    <dbReference type="NCBI Taxonomy" id="218821"/>
    <lineage>
        <taxon>Bacteria</taxon>
        <taxon>Bacillati</taxon>
        <taxon>Actinomycetota</taxon>
        <taxon>Actinomycetes</taxon>
        <taxon>Pseudonocardiales</taxon>
        <taxon>Pseudonocardiaceae</taxon>
        <taxon>Amycolatopsis</taxon>
    </lineage>
</organism>
<keyword evidence="3" id="KW-0804">Transcription</keyword>
<dbReference type="InterPro" id="IPR036388">
    <property type="entry name" value="WH-like_DNA-bd_sf"/>
</dbReference>
<sequence>MAFGPADRRGAGADVSQSLDRALTLLNSIAKDARTLDDLAEEIGVHKSTVLRLLRTLEQHHFVRREGARYYRLGSAMFDLANQALDSIDVRRSAQPALAALNARTGHTVHLASYDDGEVVYIDKYEGRHSVRMYSRVGKRAPLHCTAVGKVLVAAMPKARREEIARSIEYPVRTPNTITSAADFLAELDRVARLGYAVDNAEHEDFIHCIAAPVRGADGEVLAAASMSVPKVLLDYEGLLALVPDLRAATTEASVHSGWTENGKGH</sequence>
<dbReference type="PANTHER" id="PTHR30136">
    <property type="entry name" value="HELIX-TURN-HELIX TRANSCRIPTIONAL REGULATOR, ICLR FAMILY"/>
    <property type="match status" value="1"/>
</dbReference>
<dbReference type="Gene3D" id="3.30.450.40">
    <property type="match status" value="1"/>
</dbReference>
<evidence type="ECO:0000313" key="6">
    <source>
        <dbReference type="EMBL" id="SEF38306.1"/>
    </source>
</evidence>
<dbReference type="PROSITE" id="PS51078">
    <property type="entry name" value="ICLR_ED"/>
    <property type="match status" value="1"/>
</dbReference>
<evidence type="ECO:0000256" key="1">
    <source>
        <dbReference type="ARBA" id="ARBA00023015"/>
    </source>
</evidence>
<evidence type="ECO:0000259" key="5">
    <source>
        <dbReference type="PROSITE" id="PS51078"/>
    </source>
</evidence>
<evidence type="ECO:0000256" key="2">
    <source>
        <dbReference type="ARBA" id="ARBA00023125"/>
    </source>
</evidence>